<dbReference type="RefSeq" id="XP_039138984.1">
    <property type="nucleotide sequence ID" value="XM_039283050.1"/>
</dbReference>
<keyword evidence="2" id="KW-0378">Hydrolase</keyword>
<evidence type="ECO:0000256" key="3">
    <source>
        <dbReference type="ARBA" id="ARBA00023098"/>
    </source>
</evidence>
<reference evidence="6" key="1">
    <citation type="submission" date="2025-08" db="UniProtKB">
        <authorList>
            <consortium name="RefSeq"/>
        </authorList>
    </citation>
    <scope>IDENTIFICATION</scope>
</reference>
<dbReference type="Pfam" id="PF00657">
    <property type="entry name" value="Lipase_GDSL"/>
    <property type="match status" value="1"/>
</dbReference>
<dbReference type="SUPFAM" id="SSF52266">
    <property type="entry name" value="SGNH hydrolase"/>
    <property type="match status" value="1"/>
</dbReference>
<feature type="chain" id="PRO_5044325378" evidence="4">
    <location>
        <begin position="24"/>
        <end position="349"/>
    </location>
</feature>
<protein>
    <submittedName>
        <fullName evidence="6">GDSL esterase/lipase At5g03610-like isoform X1</fullName>
    </submittedName>
</protein>
<gene>
    <name evidence="6" type="primary">LOC120276329</name>
</gene>
<dbReference type="InterPro" id="IPR035669">
    <property type="entry name" value="SGNH_plant_lipase-like"/>
</dbReference>
<dbReference type="GeneID" id="120276329"/>
<dbReference type="PANTHER" id="PTHR46020">
    <property type="entry name" value="OSJNBB0059K02.9 PROTEIN"/>
    <property type="match status" value="1"/>
</dbReference>
<dbReference type="InterPro" id="IPR036514">
    <property type="entry name" value="SGNH_hydro_sf"/>
</dbReference>
<keyword evidence="4" id="KW-0732">Signal</keyword>
<evidence type="ECO:0000256" key="4">
    <source>
        <dbReference type="SAM" id="SignalP"/>
    </source>
</evidence>
<dbReference type="Gene3D" id="3.40.50.1110">
    <property type="entry name" value="SGNH hydrolase"/>
    <property type="match status" value="1"/>
</dbReference>
<dbReference type="GO" id="GO:0006629">
    <property type="term" value="P:lipid metabolic process"/>
    <property type="evidence" value="ECO:0007669"/>
    <property type="project" value="UniProtKB-KW"/>
</dbReference>
<dbReference type="CDD" id="cd01837">
    <property type="entry name" value="SGNH_plant_lipase_like"/>
    <property type="match status" value="1"/>
</dbReference>
<keyword evidence="5" id="KW-1185">Reference proteome</keyword>
<evidence type="ECO:0000313" key="6">
    <source>
        <dbReference type="RefSeq" id="XP_039138984.1"/>
    </source>
</evidence>
<sequence length="349" mass="39043">MKGSKCFFLYAAFFLPFVIIVSAAHSCEYPKPGGNHLQKLFVFGDSFVDNGNLGKIGKLARSWTYPYGITFPHHPTGRFSDGRVLSDFIASFMRIRSPIPYKYRKFGFKLLHYGMNFAVGGTGVFDTGDFQRNLTVQIDVFERQIKNGIFSLCDLDSSIALVAVSGNDYGTYQSSGHPFNEISTFMNSLMSQLKVDLKRIHDLGVRKVVVTNLHPLGCTPMIARVSNYSSCNSTINLAVQLHNQKLDAAVKELLIETRSYDTFMSLDVHGAFWSILAQGTEKFKNGLKPCCEGDTNAINCGEVDDKGVKLYKLCSDPQDYFYWDSVHPTQAGWTAVYQTLKPSLSKIFK</sequence>
<keyword evidence="3" id="KW-0443">Lipid metabolism</keyword>
<organism evidence="5 6">
    <name type="scientific">Dioscorea cayennensis subsp. rotundata</name>
    <name type="common">White Guinea yam</name>
    <name type="synonym">Dioscorea rotundata</name>
    <dbReference type="NCBI Taxonomy" id="55577"/>
    <lineage>
        <taxon>Eukaryota</taxon>
        <taxon>Viridiplantae</taxon>
        <taxon>Streptophyta</taxon>
        <taxon>Embryophyta</taxon>
        <taxon>Tracheophyta</taxon>
        <taxon>Spermatophyta</taxon>
        <taxon>Magnoliopsida</taxon>
        <taxon>Liliopsida</taxon>
        <taxon>Dioscoreales</taxon>
        <taxon>Dioscoreaceae</taxon>
        <taxon>Dioscorea</taxon>
    </lineage>
</organism>
<dbReference type="AlphaFoldDB" id="A0AB40CHS9"/>
<dbReference type="PANTHER" id="PTHR46020:SF4">
    <property type="entry name" value="OS04G0650200 PROTEIN"/>
    <property type="match status" value="1"/>
</dbReference>
<evidence type="ECO:0000256" key="2">
    <source>
        <dbReference type="ARBA" id="ARBA00022801"/>
    </source>
</evidence>
<dbReference type="InterPro" id="IPR001087">
    <property type="entry name" value="GDSL"/>
</dbReference>
<accession>A0AB40CHS9</accession>
<feature type="signal peptide" evidence="4">
    <location>
        <begin position="1"/>
        <end position="23"/>
    </location>
</feature>
<comment type="similarity">
    <text evidence="1">Belongs to the 'GDSL' lipolytic enzyme family.</text>
</comment>
<dbReference type="Proteomes" id="UP001515500">
    <property type="component" value="Chromosome 14"/>
</dbReference>
<proteinExistence type="inferred from homology"/>
<evidence type="ECO:0000256" key="1">
    <source>
        <dbReference type="ARBA" id="ARBA00008668"/>
    </source>
</evidence>
<dbReference type="GO" id="GO:0016788">
    <property type="term" value="F:hydrolase activity, acting on ester bonds"/>
    <property type="evidence" value="ECO:0007669"/>
    <property type="project" value="InterPro"/>
</dbReference>
<evidence type="ECO:0000313" key="5">
    <source>
        <dbReference type="Proteomes" id="UP001515500"/>
    </source>
</evidence>
<name>A0AB40CHS9_DIOCR</name>